<dbReference type="RefSeq" id="WP_154798179.1">
    <property type="nucleotide sequence ID" value="NZ_CP052757.1"/>
</dbReference>
<evidence type="ECO:0000256" key="2">
    <source>
        <dbReference type="SAM" id="Phobius"/>
    </source>
</evidence>
<evidence type="ECO:0000313" key="3">
    <source>
        <dbReference type="EMBL" id="QJW36128.1"/>
    </source>
</evidence>
<protein>
    <submittedName>
        <fullName evidence="3">Uncharacterized protein</fullName>
    </submittedName>
</protein>
<dbReference type="Proteomes" id="UP000451354">
    <property type="component" value="Chromosome"/>
</dbReference>
<evidence type="ECO:0000313" key="4">
    <source>
        <dbReference type="Proteomes" id="UP000451354"/>
    </source>
</evidence>
<dbReference type="OrthoDB" id="3211973at2"/>
<feature type="transmembrane region" description="Helical" evidence="2">
    <location>
        <begin position="67"/>
        <end position="85"/>
    </location>
</feature>
<gene>
    <name evidence="3" type="ORF">FIC82_007850</name>
</gene>
<accession>A0A6M5UGB0</accession>
<feature type="transmembrane region" description="Helical" evidence="2">
    <location>
        <begin position="191"/>
        <end position="212"/>
    </location>
</feature>
<proteinExistence type="predicted"/>
<feature type="transmembrane region" description="Helical" evidence="2">
    <location>
        <begin position="161"/>
        <end position="182"/>
    </location>
</feature>
<keyword evidence="2" id="KW-0472">Membrane</keyword>
<evidence type="ECO:0000256" key="1">
    <source>
        <dbReference type="SAM" id="MobiDB-lite"/>
    </source>
</evidence>
<feature type="transmembrane region" description="Helical" evidence="2">
    <location>
        <begin position="91"/>
        <end position="109"/>
    </location>
</feature>
<keyword evidence="4" id="KW-1185">Reference proteome</keyword>
<dbReference type="AlphaFoldDB" id="A0A6M5UGB0"/>
<keyword evidence="2" id="KW-0812">Transmembrane</keyword>
<dbReference type="EMBL" id="CP052757">
    <property type="protein sequence ID" value="QJW36128.1"/>
    <property type="molecule type" value="Genomic_DNA"/>
</dbReference>
<dbReference type="KEGG" id="cprt:FIC82_007850"/>
<feature type="transmembrane region" description="Helical" evidence="2">
    <location>
        <begin position="130"/>
        <end position="155"/>
    </location>
</feature>
<keyword evidence="2" id="KW-1133">Transmembrane helix</keyword>
<name>A0A6M5UGB0_9MICO</name>
<reference evidence="4" key="1">
    <citation type="journal article" date="2022" name="Int. J. Syst. Evol. Microbiol.">
        <title>Cellulosimicrobium protaetiae sp. nov., isolated from the gut of the larva of Protaetia brevitarsis seulensis.</title>
        <authorList>
            <person name="Le Han H."/>
            <person name="Nguyen T.T.H."/>
            <person name="Li Z."/>
            <person name="Shin N.R."/>
            <person name="Kim S.G."/>
        </authorList>
    </citation>
    <scope>NUCLEOTIDE SEQUENCE [LARGE SCALE GENOMIC DNA]</scope>
    <source>
        <strain evidence="4">BI34</strain>
    </source>
</reference>
<feature type="region of interest" description="Disordered" evidence="1">
    <location>
        <begin position="1"/>
        <end position="44"/>
    </location>
</feature>
<sequence>MEPTSDERAPVVPSRPEGAGGDAGGGEAGSGAGSSVGGEPVGPPPGRLRLLWHRVGNRWEREPPHDLLYGAIVAGFVMAVSSVHAPTGDRVVLAVSLVAVGYWLAHCYVDAVSGRFRDTGHSLWDRTLTALRLNVGVLLGAVPGIVVYLLAYVLGAGVEDAALVAVWFTVVLLGVVGFLAAYRAGARGGRLVGETALAAAFGGVVIAVKYLLH</sequence>
<organism evidence="3 4">
    <name type="scientific">Cellulosimicrobium protaetiae</name>
    <dbReference type="NCBI Taxonomy" id="2587808"/>
    <lineage>
        <taxon>Bacteria</taxon>
        <taxon>Bacillati</taxon>
        <taxon>Actinomycetota</taxon>
        <taxon>Actinomycetes</taxon>
        <taxon>Micrococcales</taxon>
        <taxon>Promicromonosporaceae</taxon>
        <taxon>Cellulosimicrobium</taxon>
    </lineage>
</organism>
<feature type="compositionally biased region" description="Gly residues" evidence="1">
    <location>
        <begin position="18"/>
        <end position="40"/>
    </location>
</feature>